<organism evidence="2 3">
    <name type="scientific">Collybia nuda</name>
    <dbReference type="NCBI Taxonomy" id="64659"/>
    <lineage>
        <taxon>Eukaryota</taxon>
        <taxon>Fungi</taxon>
        <taxon>Dikarya</taxon>
        <taxon>Basidiomycota</taxon>
        <taxon>Agaricomycotina</taxon>
        <taxon>Agaricomycetes</taxon>
        <taxon>Agaricomycetidae</taxon>
        <taxon>Agaricales</taxon>
        <taxon>Tricholomatineae</taxon>
        <taxon>Clitocybaceae</taxon>
        <taxon>Collybia</taxon>
    </lineage>
</organism>
<dbReference type="AlphaFoldDB" id="A0A9P5Y7P3"/>
<keyword evidence="1" id="KW-1133">Transmembrane helix</keyword>
<keyword evidence="1" id="KW-0472">Membrane</keyword>
<proteinExistence type="predicted"/>
<sequence length="65" mass="7428">MAMHPPSPANYLTRERTYVLRYPKILPVEPGPSLLCKRSKLFLLYLFYLQSSYTAALAGIIALRL</sequence>
<gene>
    <name evidence="2" type="ORF">BDZ94DRAFT_1258356</name>
</gene>
<evidence type="ECO:0000256" key="1">
    <source>
        <dbReference type="SAM" id="Phobius"/>
    </source>
</evidence>
<evidence type="ECO:0000313" key="3">
    <source>
        <dbReference type="Proteomes" id="UP000807353"/>
    </source>
</evidence>
<keyword evidence="1" id="KW-0812">Transmembrane</keyword>
<feature type="transmembrane region" description="Helical" evidence="1">
    <location>
        <begin position="42"/>
        <end position="63"/>
    </location>
</feature>
<protein>
    <submittedName>
        <fullName evidence="2">Uncharacterized protein</fullName>
    </submittedName>
</protein>
<accession>A0A9P5Y7P3</accession>
<keyword evidence="3" id="KW-1185">Reference proteome</keyword>
<evidence type="ECO:0000313" key="2">
    <source>
        <dbReference type="EMBL" id="KAF9463710.1"/>
    </source>
</evidence>
<reference evidence="2" key="1">
    <citation type="submission" date="2020-11" db="EMBL/GenBank/DDBJ databases">
        <authorList>
            <consortium name="DOE Joint Genome Institute"/>
            <person name="Ahrendt S."/>
            <person name="Riley R."/>
            <person name="Andreopoulos W."/>
            <person name="Labutti K."/>
            <person name="Pangilinan J."/>
            <person name="Ruiz-Duenas F.J."/>
            <person name="Barrasa J.M."/>
            <person name="Sanchez-Garcia M."/>
            <person name="Camarero S."/>
            <person name="Miyauchi S."/>
            <person name="Serrano A."/>
            <person name="Linde D."/>
            <person name="Babiker R."/>
            <person name="Drula E."/>
            <person name="Ayuso-Fernandez I."/>
            <person name="Pacheco R."/>
            <person name="Padilla G."/>
            <person name="Ferreira P."/>
            <person name="Barriuso J."/>
            <person name="Kellner H."/>
            <person name="Castanera R."/>
            <person name="Alfaro M."/>
            <person name="Ramirez L."/>
            <person name="Pisabarro A.G."/>
            <person name="Kuo A."/>
            <person name="Tritt A."/>
            <person name="Lipzen A."/>
            <person name="He G."/>
            <person name="Yan M."/>
            <person name="Ng V."/>
            <person name="Cullen D."/>
            <person name="Martin F."/>
            <person name="Rosso M.-N."/>
            <person name="Henrissat B."/>
            <person name="Hibbett D."/>
            <person name="Martinez A.T."/>
            <person name="Grigoriev I.V."/>
        </authorList>
    </citation>
    <scope>NUCLEOTIDE SEQUENCE</scope>
    <source>
        <strain evidence="2">CBS 247.69</strain>
    </source>
</reference>
<dbReference type="Proteomes" id="UP000807353">
    <property type="component" value="Unassembled WGS sequence"/>
</dbReference>
<comment type="caution">
    <text evidence="2">The sequence shown here is derived from an EMBL/GenBank/DDBJ whole genome shotgun (WGS) entry which is preliminary data.</text>
</comment>
<dbReference type="EMBL" id="MU150260">
    <property type="protein sequence ID" value="KAF9463710.1"/>
    <property type="molecule type" value="Genomic_DNA"/>
</dbReference>
<name>A0A9P5Y7P3_9AGAR</name>